<feature type="domain" description="Response regulatory" evidence="6">
    <location>
        <begin position="2"/>
        <end position="116"/>
    </location>
</feature>
<evidence type="ECO:0000259" key="6">
    <source>
        <dbReference type="PROSITE" id="PS50110"/>
    </source>
</evidence>
<dbReference type="GO" id="GO:0006355">
    <property type="term" value="P:regulation of DNA-templated transcription"/>
    <property type="evidence" value="ECO:0007669"/>
    <property type="project" value="InterPro"/>
</dbReference>
<dbReference type="SUPFAM" id="SSF52172">
    <property type="entry name" value="CheY-like"/>
    <property type="match status" value="1"/>
</dbReference>
<dbReference type="RefSeq" id="WP_111651142.1">
    <property type="nucleotide sequence ID" value="NZ_JACHWI010000011.1"/>
</dbReference>
<dbReference type="SMART" id="SM00421">
    <property type="entry name" value="HTH_LUXR"/>
    <property type="match status" value="1"/>
</dbReference>
<dbReference type="PANTHER" id="PTHR43214:SF24">
    <property type="entry name" value="TRANSCRIPTIONAL REGULATORY PROTEIN NARL-RELATED"/>
    <property type="match status" value="1"/>
</dbReference>
<name>A0A327Z7S2_9ACTN</name>
<proteinExistence type="predicted"/>
<dbReference type="PRINTS" id="PR00038">
    <property type="entry name" value="HTHLUXR"/>
</dbReference>
<dbReference type="InterPro" id="IPR000792">
    <property type="entry name" value="Tscrpt_reg_LuxR_C"/>
</dbReference>
<sequence length="209" mass="22314">MRVAILGQVRLFRESIRAALAQLSQVTVLGDASPDAAGMTRIRRLGPDVVLVDVTPAGVRDSLRALTTGLPGIRTVAIGVPDSDDDVIACLEAGAAACVHRDGDLSQLVETLRQVAAGAVVCSPSITGGLFRRLAVLADQQRGVTPATPLTSREQEIAALLADGLSNRQISRRLFIEVSTVKNHVHNILEKLRLSGRSHAASWYEAQRR</sequence>
<dbReference type="InterPro" id="IPR039420">
    <property type="entry name" value="WalR-like"/>
</dbReference>
<keyword evidence="8" id="KW-1185">Reference proteome</keyword>
<dbReference type="Gene3D" id="3.40.50.2300">
    <property type="match status" value="1"/>
</dbReference>
<feature type="domain" description="HTH luxR-type" evidence="5">
    <location>
        <begin position="143"/>
        <end position="208"/>
    </location>
</feature>
<organism evidence="7 8">
    <name type="scientific">Actinoplanes lutulentus</name>
    <dbReference type="NCBI Taxonomy" id="1287878"/>
    <lineage>
        <taxon>Bacteria</taxon>
        <taxon>Bacillati</taxon>
        <taxon>Actinomycetota</taxon>
        <taxon>Actinomycetes</taxon>
        <taxon>Micromonosporales</taxon>
        <taxon>Micromonosporaceae</taxon>
        <taxon>Actinoplanes</taxon>
    </lineage>
</organism>
<evidence type="ECO:0000256" key="1">
    <source>
        <dbReference type="ARBA" id="ARBA00023015"/>
    </source>
</evidence>
<feature type="modified residue" description="4-aspartylphosphate" evidence="4">
    <location>
        <position position="53"/>
    </location>
</feature>
<dbReference type="Pfam" id="PF00196">
    <property type="entry name" value="GerE"/>
    <property type="match status" value="1"/>
</dbReference>
<reference evidence="7 8" key="1">
    <citation type="submission" date="2018-06" db="EMBL/GenBank/DDBJ databases">
        <title>Genomic Encyclopedia of Type Strains, Phase III (KMG-III): the genomes of soil and plant-associated and newly described type strains.</title>
        <authorList>
            <person name="Whitman W."/>
        </authorList>
    </citation>
    <scope>NUCLEOTIDE SEQUENCE [LARGE SCALE GENOMIC DNA]</scope>
    <source>
        <strain evidence="7 8">CGMCC 4.7090</strain>
    </source>
</reference>
<dbReference type="GO" id="GO:0000160">
    <property type="term" value="P:phosphorelay signal transduction system"/>
    <property type="evidence" value="ECO:0007669"/>
    <property type="project" value="InterPro"/>
</dbReference>
<dbReference type="OrthoDB" id="4727384at2"/>
<keyword evidence="2 7" id="KW-0238">DNA-binding</keyword>
<dbReference type="InterPro" id="IPR016032">
    <property type="entry name" value="Sig_transdc_resp-reg_C-effctor"/>
</dbReference>
<keyword evidence="3" id="KW-0804">Transcription</keyword>
<dbReference type="PROSITE" id="PS50110">
    <property type="entry name" value="RESPONSE_REGULATORY"/>
    <property type="match status" value="1"/>
</dbReference>
<keyword evidence="1" id="KW-0805">Transcription regulation</keyword>
<evidence type="ECO:0000256" key="4">
    <source>
        <dbReference type="PROSITE-ProRule" id="PRU00169"/>
    </source>
</evidence>
<dbReference type="PROSITE" id="PS50043">
    <property type="entry name" value="HTH_LUXR_2"/>
    <property type="match status" value="1"/>
</dbReference>
<evidence type="ECO:0000313" key="8">
    <source>
        <dbReference type="Proteomes" id="UP000249341"/>
    </source>
</evidence>
<dbReference type="InterPro" id="IPR011006">
    <property type="entry name" value="CheY-like_superfamily"/>
</dbReference>
<dbReference type="InterPro" id="IPR001789">
    <property type="entry name" value="Sig_transdc_resp-reg_receiver"/>
</dbReference>
<dbReference type="PROSITE" id="PS00622">
    <property type="entry name" value="HTH_LUXR_1"/>
    <property type="match status" value="1"/>
</dbReference>
<dbReference type="EMBL" id="QLMJ01000011">
    <property type="protein sequence ID" value="RAK34465.1"/>
    <property type="molecule type" value="Genomic_DNA"/>
</dbReference>
<dbReference type="GO" id="GO:0003677">
    <property type="term" value="F:DNA binding"/>
    <property type="evidence" value="ECO:0007669"/>
    <property type="project" value="UniProtKB-KW"/>
</dbReference>
<protein>
    <submittedName>
        <fullName evidence="7">DNA-binding NarL/FixJ family response regulator</fullName>
    </submittedName>
</protein>
<evidence type="ECO:0000256" key="3">
    <source>
        <dbReference type="ARBA" id="ARBA00023163"/>
    </source>
</evidence>
<comment type="caution">
    <text evidence="7">The sequence shown here is derived from an EMBL/GenBank/DDBJ whole genome shotgun (WGS) entry which is preliminary data.</text>
</comment>
<dbReference type="PANTHER" id="PTHR43214">
    <property type="entry name" value="TWO-COMPONENT RESPONSE REGULATOR"/>
    <property type="match status" value="1"/>
</dbReference>
<accession>A0A327Z7S2</accession>
<dbReference type="SUPFAM" id="SSF46894">
    <property type="entry name" value="C-terminal effector domain of the bipartite response regulators"/>
    <property type="match status" value="1"/>
</dbReference>
<keyword evidence="4" id="KW-0597">Phosphoprotein</keyword>
<dbReference type="AlphaFoldDB" id="A0A327Z7S2"/>
<dbReference type="Proteomes" id="UP000249341">
    <property type="component" value="Unassembled WGS sequence"/>
</dbReference>
<gene>
    <name evidence="7" type="ORF">B0I29_11164</name>
</gene>
<evidence type="ECO:0000256" key="2">
    <source>
        <dbReference type="ARBA" id="ARBA00023125"/>
    </source>
</evidence>
<evidence type="ECO:0000313" key="7">
    <source>
        <dbReference type="EMBL" id="RAK34465.1"/>
    </source>
</evidence>
<dbReference type="CDD" id="cd06170">
    <property type="entry name" value="LuxR_C_like"/>
    <property type="match status" value="1"/>
</dbReference>
<evidence type="ECO:0000259" key="5">
    <source>
        <dbReference type="PROSITE" id="PS50043"/>
    </source>
</evidence>